<feature type="compositionally biased region" description="Basic and acidic residues" evidence="1">
    <location>
        <begin position="107"/>
        <end position="117"/>
    </location>
</feature>
<accession>A0ABP9Y5U1</accession>
<reference evidence="2 3" key="1">
    <citation type="submission" date="2024-04" db="EMBL/GenBank/DDBJ databases">
        <title>genome sequences of Mucor flavus KT1a and Helicostylum pulchrum KT1b strains isolation_sourced from the surface of a dry-aged beef.</title>
        <authorList>
            <person name="Toyotome T."/>
            <person name="Hosono M."/>
            <person name="Torimaru M."/>
            <person name="Fukuda K."/>
            <person name="Mikami N."/>
        </authorList>
    </citation>
    <scope>NUCLEOTIDE SEQUENCE [LARGE SCALE GENOMIC DNA]</scope>
    <source>
        <strain evidence="2 3">KT1b</strain>
    </source>
</reference>
<gene>
    <name evidence="2" type="ORF">HPULCUR_007803</name>
</gene>
<keyword evidence="3" id="KW-1185">Reference proteome</keyword>
<proteinExistence type="predicted"/>
<organism evidence="2 3">
    <name type="scientific">Helicostylum pulchrum</name>
    <dbReference type="NCBI Taxonomy" id="562976"/>
    <lineage>
        <taxon>Eukaryota</taxon>
        <taxon>Fungi</taxon>
        <taxon>Fungi incertae sedis</taxon>
        <taxon>Mucoromycota</taxon>
        <taxon>Mucoromycotina</taxon>
        <taxon>Mucoromycetes</taxon>
        <taxon>Mucorales</taxon>
        <taxon>Mucorineae</taxon>
        <taxon>Mucoraceae</taxon>
        <taxon>Helicostylum</taxon>
    </lineage>
</organism>
<sequence>MHSSKRIQDVFKNWKHTLVLDEREPETPPSTPSNVNVTLADVISYEQDLNSGWLHAPCTVNDDLNIYDNTVILNTKHTSLKLTSRCFSDKMAFMNLVRLKQHMNHVDMDENTHVDSDRSEDEEEEEDEKWNLDNITPTYSAKQNISNYTAQLLELDRSLDVLEDSTSIIQFGTMERILDYVNHQLASSITTLSSDKERISNLQEKVSSHDAFLIRTRQRFERIQ</sequence>
<feature type="region of interest" description="Disordered" evidence="1">
    <location>
        <begin position="107"/>
        <end position="129"/>
    </location>
</feature>
<evidence type="ECO:0000256" key="1">
    <source>
        <dbReference type="SAM" id="MobiDB-lite"/>
    </source>
</evidence>
<dbReference type="EMBL" id="BAABUJ010000022">
    <property type="protein sequence ID" value="GAA5802339.1"/>
    <property type="molecule type" value="Genomic_DNA"/>
</dbReference>
<comment type="caution">
    <text evidence="2">The sequence shown here is derived from an EMBL/GenBank/DDBJ whole genome shotgun (WGS) entry which is preliminary data.</text>
</comment>
<dbReference type="Proteomes" id="UP001476247">
    <property type="component" value="Unassembled WGS sequence"/>
</dbReference>
<feature type="compositionally biased region" description="Acidic residues" evidence="1">
    <location>
        <begin position="118"/>
        <end position="128"/>
    </location>
</feature>
<name>A0ABP9Y5U1_9FUNG</name>
<protein>
    <submittedName>
        <fullName evidence="2">Uncharacterized protein</fullName>
    </submittedName>
</protein>
<evidence type="ECO:0000313" key="3">
    <source>
        <dbReference type="Proteomes" id="UP001476247"/>
    </source>
</evidence>
<evidence type="ECO:0000313" key="2">
    <source>
        <dbReference type="EMBL" id="GAA5802339.1"/>
    </source>
</evidence>